<dbReference type="Proteomes" id="UP000321261">
    <property type="component" value="Unassembled WGS sequence"/>
</dbReference>
<proteinExistence type="predicted"/>
<gene>
    <name evidence="1" type="ORF">FHX44_118110</name>
</gene>
<name>A0A561T4Y2_9PSEU</name>
<evidence type="ECO:0000313" key="2">
    <source>
        <dbReference type="Proteomes" id="UP000321261"/>
    </source>
</evidence>
<comment type="caution">
    <text evidence="1">The sequence shown here is derived from an EMBL/GenBank/DDBJ whole genome shotgun (WGS) entry which is preliminary data.</text>
</comment>
<evidence type="ECO:0000313" key="1">
    <source>
        <dbReference type="EMBL" id="TWF82165.1"/>
    </source>
</evidence>
<accession>A0A561T4Y2</accession>
<dbReference type="SUPFAM" id="SSF50129">
    <property type="entry name" value="GroES-like"/>
    <property type="match status" value="1"/>
</dbReference>
<organism evidence="1 2">
    <name type="scientific">Pseudonocardia hierapolitana</name>
    <dbReference type="NCBI Taxonomy" id="1128676"/>
    <lineage>
        <taxon>Bacteria</taxon>
        <taxon>Bacillati</taxon>
        <taxon>Actinomycetota</taxon>
        <taxon>Actinomycetes</taxon>
        <taxon>Pseudonocardiales</taxon>
        <taxon>Pseudonocardiaceae</taxon>
        <taxon>Pseudonocardia</taxon>
    </lineage>
</organism>
<dbReference type="InterPro" id="IPR011032">
    <property type="entry name" value="GroES-like_sf"/>
</dbReference>
<dbReference type="AlphaFoldDB" id="A0A561T4Y2"/>
<sequence length="105" mass="11202">MKASVIKGIGHVGFMEKEVPQPGPVDAAVRTTRALIGTSDSQTLRRPDPRARVQAPPVLGWSSRVLAPEVTGLSPDRGNRCYSDIAGVGRFPTLHSRNSKGAVSR</sequence>
<keyword evidence="2" id="KW-1185">Reference proteome</keyword>
<dbReference type="Gene3D" id="3.90.180.10">
    <property type="entry name" value="Medium-chain alcohol dehydrogenases, catalytic domain"/>
    <property type="match status" value="1"/>
</dbReference>
<reference evidence="1 2" key="1">
    <citation type="submission" date="2019-06" db="EMBL/GenBank/DDBJ databases">
        <title>Sequencing the genomes of 1000 actinobacteria strains.</title>
        <authorList>
            <person name="Klenk H.-P."/>
        </authorList>
    </citation>
    <scope>NUCLEOTIDE SEQUENCE [LARGE SCALE GENOMIC DNA]</scope>
    <source>
        <strain evidence="1 2">DSM 45671</strain>
    </source>
</reference>
<protein>
    <submittedName>
        <fullName evidence="1">Uncharacterized protein</fullName>
    </submittedName>
</protein>
<dbReference type="EMBL" id="VIWU01000001">
    <property type="protein sequence ID" value="TWF82165.1"/>
    <property type="molecule type" value="Genomic_DNA"/>
</dbReference>